<proteinExistence type="predicted"/>
<sequence>MPKTNGLGSTERLLGIVRNGGNGQNQRLFRIVRNETVDTEATEFGRKNERFCEILSLDRILPRLKQQFDAIWSNILLTRGKAPSSVLLTSASNGEGVTYVSERLSLYLAQTYGHKVLYVNIADSMAAAEAPAGPSPEEVIDRLTTGEDLDSLVMASDVPGLYVMSLTLAGGQHALPWLLPERNVMETLLAYARERCDIMIIDAQSVLTAPWTATMAKSVDVNLLVCRFAITRREVLNALLEAFKAAGVTPQGVILNARRYSVPQSLYKLLK</sequence>
<dbReference type="EMBL" id="JAAGRQ010000018">
    <property type="protein sequence ID" value="NDY56364.1"/>
    <property type="molecule type" value="Genomic_DNA"/>
</dbReference>
<dbReference type="Proteomes" id="UP000469724">
    <property type="component" value="Unassembled WGS sequence"/>
</dbReference>
<keyword evidence="2" id="KW-1185">Reference proteome</keyword>
<dbReference type="AlphaFoldDB" id="A0A7K3NJI7"/>
<gene>
    <name evidence="1" type="ORF">G3N56_06355</name>
</gene>
<dbReference type="GO" id="GO:0004713">
    <property type="term" value="F:protein tyrosine kinase activity"/>
    <property type="evidence" value="ECO:0007669"/>
    <property type="project" value="TreeGrafter"/>
</dbReference>
<evidence type="ECO:0000313" key="2">
    <source>
        <dbReference type="Proteomes" id="UP000469724"/>
    </source>
</evidence>
<name>A0A7K3NJI7_9BACT</name>
<keyword evidence="1" id="KW-0808">Transferase</keyword>
<dbReference type="PANTHER" id="PTHR32309:SF13">
    <property type="entry name" value="FERRIC ENTEROBACTIN TRANSPORT PROTEIN FEPE"/>
    <property type="match status" value="1"/>
</dbReference>
<dbReference type="InterPro" id="IPR027417">
    <property type="entry name" value="P-loop_NTPase"/>
</dbReference>
<dbReference type="Gene3D" id="3.40.50.300">
    <property type="entry name" value="P-loop containing nucleotide triphosphate hydrolases"/>
    <property type="match status" value="1"/>
</dbReference>
<comment type="caution">
    <text evidence="1">The sequence shown here is derived from an EMBL/GenBank/DDBJ whole genome shotgun (WGS) entry which is preliminary data.</text>
</comment>
<accession>A0A7K3NJI7</accession>
<keyword evidence="1" id="KW-0418">Kinase</keyword>
<dbReference type="InterPro" id="IPR050445">
    <property type="entry name" value="Bact_polysacc_biosynth/exp"/>
</dbReference>
<reference evidence="1 2" key="1">
    <citation type="submission" date="2020-02" db="EMBL/GenBank/DDBJ databases">
        <title>Comparative genomics of sulfur disproportionating microorganisms.</title>
        <authorList>
            <person name="Ward L.M."/>
            <person name="Bertran E."/>
            <person name="Johnston D.T."/>
        </authorList>
    </citation>
    <scope>NUCLEOTIDE SEQUENCE [LARGE SCALE GENOMIC DNA]</scope>
    <source>
        <strain evidence="1 2">DSM 3696</strain>
    </source>
</reference>
<evidence type="ECO:0000313" key="1">
    <source>
        <dbReference type="EMBL" id="NDY56364.1"/>
    </source>
</evidence>
<dbReference type="SUPFAM" id="SSF52540">
    <property type="entry name" value="P-loop containing nucleoside triphosphate hydrolases"/>
    <property type="match status" value="1"/>
</dbReference>
<dbReference type="PANTHER" id="PTHR32309">
    <property type="entry name" value="TYROSINE-PROTEIN KINASE"/>
    <property type="match status" value="1"/>
</dbReference>
<dbReference type="RefSeq" id="WP_163301420.1">
    <property type="nucleotide sequence ID" value="NZ_JAAGRQ010000018.1"/>
</dbReference>
<dbReference type="GO" id="GO:0005886">
    <property type="term" value="C:plasma membrane"/>
    <property type="evidence" value="ECO:0007669"/>
    <property type="project" value="TreeGrafter"/>
</dbReference>
<protein>
    <submittedName>
        <fullName evidence="1">CpsD/CapB family tyrosine-protein kinase</fullName>
    </submittedName>
</protein>
<organism evidence="1 2">
    <name type="scientific">Desulfolutivibrio sulfodismutans</name>
    <dbReference type="NCBI Taxonomy" id="63561"/>
    <lineage>
        <taxon>Bacteria</taxon>
        <taxon>Pseudomonadati</taxon>
        <taxon>Thermodesulfobacteriota</taxon>
        <taxon>Desulfovibrionia</taxon>
        <taxon>Desulfovibrionales</taxon>
        <taxon>Desulfovibrionaceae</taxon>
        <taxon>Desulfolutivibrio</taxon>
    </lineage>
</organism>